<evidence type="ECO:0000313" key="3">
    <source>
        <dbReference type="Proteomes" id="UP000273405"/>
    </source>
</evidence>
<dbReference type="EMBL" id="RAWG01000029">
    <property type="protein sequence ID" value="RKH45906.1"/>
    <property type="molecule type" value="Genomic_DNA"/>
</dbReference>
<dbReference type="OrthoDB" id="5525220at2"/>
<keyword evidence="1" id="KW-0732">Signal</keyword>
<sequence>MKTFQTLALTGLTALSAPAWAGDFVDTRLSFVFADDNVLAGAGETTPNSPNARFGAGNQNTQFYDNFNTKFSGFESLSNVVLYKRMPAFFEGLTTEAALTLLVLERPSGGVDILDNSSYVRLNYQPAGWGEKEGLSLTGFPVSADRFRLGYAYRISWGGSPIFTNRATAAGVPGAKLQLTRDRWYAYLGGKTALVLNDLVLEQETLYGVMGGAGWDILETLRVEAGGGFFQKGIVPGLANQGIEANVNAAGVSGQIVYHVGVPVGTSIDFRLYKNDPEIYQRFFAPEQYPGGLSYSVSLEGSYLTQTLEDPDTFGATKPQGATAAALQGRAKYNLWRFNVLALYRSLSFIQFDVPGLPPFKDFPTGTELKPEMFFAVGADYHLPRLHLTPGLIFGVQQPASFRSPDPSLGGSNPPIGLTGTRTVVVRDANQLSILPAECGGSTRCDAQAIISAKATFRWDLSESVAAVGEVYYTYDTNRTTFEDDVTGVAQPNFEKPHALGFNTLLQARF</sequence>
<feature type="signal peptide" evidence="1">
    <location>
        <begin position="1"/>
        <end position="21"/>
    </location>
</feature>
<gene>
    <name evidence="2" type="ORF">D7X12_06845</name>
</gene>
<name>A0A3A8NNE0_9BACT</name>
<evidence type="ECO:0000313" key="2">
    <source>
        <dbReference type="EMBL" id="RKH45906.1"/>
    </source>
</evidence>
<protein>
    <recommendedName>
        <fullName evidence="4">DUF1302 domain-containing protein</fullName>
    </recommendedName>
</protein>
<keyword evidence="3" id="KW-1185">Reference proteome</keyword>
<evidence type="ECO:0000256" key="1">
    <source>
        <dbReference type="SAM" id="SignalP"/>
    </source>
</evidence>
<organism evidence="2 3">
    <name type="scientific">Corallococcus sicarius</name>
    <dbReference type="NCBI Taxonomy" id="2316726"/>
    <lineage>
        <taxon>Bacteria</taxon>
        <taxon>Pseudomonadati</taxon>
        <taxon>Myxococcota</taxon>
        <taxon>Myxococcia</taxon>
        <taxon>Myxococcales</taxon>
        <taxon>Cystobacterineae</taxon>
        <taxon>Myxococcaceae</taxon>
        <taxon>Corallococcus</taxon>
    </lineage>
</organism>
<accession>A0A3A8NNE0</accession>
<dbReference type="RefSeq" id="WP_120624447.1">
    <property type="nucleotide sequence ID" value="NZ_RAWG01000029.1"/>
</dbReference>
<dbReference type="Proteomes" id="UP000273405">
    <property type="component" value="Unassembled WGS sequence"/>
</dbReference>
<dbReference type="AlphaFoldDB" id="A0A3A8NNE0"/>
<reference evidence="3" key="1">
    <citation type="submission" date="2018-09" db="EMBL/GenBank/DDBJ databases">
        <authorList>
            <person name="Livingstone P.G."/>
            <person name="Whitworth D.E."/>
        </authorList>
    </citation>
    <scope>NUCLEOTIDE SEQUENCE [LARGE SCALE GENOMIC DNA]</scope>
    <source>
        <strain evidence="3">CA040B</strain>
    </source>
</reference>
<evidence type="ECO:0008006" key="4">
    <source>
        <dbReference type="Google" id="ProtNLM"/>
    </source>
</evidence>
<proteinExistence type="predicted"/>
<comment type="caution">
    <text evidence="2">The sequence shown here is derived from an EMBL/GenBank/DDBJ whole genome shotgun (WGS) entry which is preliminary data.</text>
</comment>
<feature type="chain" id="PRO_5017235980" description="DUF1302 domain-containing protein" evidence="1">
    <location>
        <begin position="22"/>
        <end position="510"/>
    </location>
</feature>